<dbReference type="PANTHER" id="PTHR42901">
    <property type="entry name" value="ALCOHOL DEHYDROGENASE"/>
    <property type="match status" value="1"/>
</dbReference>
<keyword evidence="3" id="KW-0175">Coiled coil</keyword>
<evidence type="ECO:0000256" key="3">
    <source>
        <dbReference type="SAM" id="Coils"/>
    </source>
</evidence>
<dbReference type="AlphaFoldDB" id="A0A923PLE2"/>
<dbReference type="SMART" id="SM00028">
    <property type="entry name" value="TPR"/>
    <property type="match status" value="4"/>
</dbReference>
<feature type="region of interest" description="Disordered" evidence="4">
    <location>
        <begin position="534"/>
        <end position="555"/>
    </location>
</feature>
<sequence length="815" mass="90344">MLSIALAYCSDDQSAAQRIGGDLASHVNFNHLSVGRSNAGPVLADLAGDYDGRIVLLVSESFLTNPNCMLRATEILGSNRDVLPVYLRNHRYDEELGEVITTQTSLSKQSDLMHYINHWQDRYIDLRQQQDELGSHGGEEFQRYLRKIRETSVQMEEILILLRDAWTLTESQFAANHYQQLFIFADRPALWEEYRAFETAPPLDVAGIPGLDMLRAHTPEAEPTPPLEEDAGAGAQVPGEVERPGPPDPEPEPMIETTPELDLPPAPGIAPEVDSTEQAETWISRAWALFDGGDAGAALELLDSGREALPDQLDLHYHYALLLATSTEDHAAARRETEALLDRSPDHPDALFLGGELCEVAGDYATAREYWEQLSDVEPFYPDLNYRLGILLADHFPEDALDAAAYLRRASRNKKPHAEACYRYALLLKSPIGRKKKAIRQLRRAVELDPTHALAHYELATLLHGQKKYAAARNAFHLAVALEPAFDTEVNRHAFAKQPKKTVVAATPAEEQALQTLKRNIAELEALIAERDLAPSPDPAPAAAPQTKKPGTNKTVLISGATSGIGRATALRLAREGYRLILLGRRQQRLEELAALLLEDHGTETLLLALDIRDRSQLHHAIAQLPEEWSAIDILINNAGKAKGVDPIHEGQIEHWEEMIDVNLKGLLYLTRAVTPGMVARQTGMVLNVASTAGKEVYPNGNVYCATKHAVDALTYAMRLDLVKHGIRVGQICPAMVEETEFSLVRYDGDAERAKIYEDFQPLRSRDVAEAIHFMVSQPPHVNVIDLVLQGTQQASSTVVDRSGRERFAPVDEEE</sequence>
<evidence type="ECO:0000256" key="4">
    <source>
        <dbReference type="SAM" id="MobiDB-lite"/>
    </source>
</evidence>
<dbReference type="GO" id="GO:0016616">
    <property type="term" value="F:oxidoreductase activity, acting on the CH-OH group of donors, NAD or NADP as acceptor"/>
    <property type="evidence" value="ECO:0007669"/>
    <property type="project" value="UniProtKB-ARBA"/>
</dbReference>
<gene>
    <name evidence="6" type="ORF">H9S92_18800</name>
</gene>
<dbReference type="PANTHER" id="PTHR42901:SF1">
    <property type="entry name" value="ALCOHOL DEHYDROGENASE"/>
    <property type="match status" value="1"/>
</dbReference>
<dbReference type="SUPFAM" id="SSF48452">
    <property type="entry name" value="TPR-like"/>
    <property type="match status" value="1"/>
</dbReference>
<dbReference type="RefSeq" id="WP_187468243.1">
    <property type="nucleotide sequence ID" value="NZ_JACSIT010000151.1"/>
</dbReference>
<dbReference type="InterPro" id="IPR019734">
    <property type="entry name" value="TPR_rpt"/>
</dbReference>
<evidence type="ECO:0000313" key="6">
    <source>
        <dbReference type="EMBL" id="MBC6996227.1"/>
    </source>
</evidence>
<evidence type="ECO:0000313" key="7">
    <source>
        <dbReference type="Proteomes" id="UP000650081"/>
    </source>
</evidence>
<evidence type="ECO:0000256" key="1">
    <source>
        <dbReference type="ARBA" id="ARBA00006484"/>
    </source>
</evidence>
<dbReference type="FunFam" id="3.40.50.720:FF:000047">
    <property type="entry name" value="NADP-dependent L-serine/L-allo-threonine dehydrogenase"/>
    <property type="match status" value="1"/>
</dbReference>
<dbReference type="Pfam" id="PF13431">
    <property type="entry name" value="TPR_17"/>
    <property type="match status" value="1"/>
</dbReference>
<organism evidence="6 7">
    <name type="scientific">Neolewinella lacunae</name>
    <dbReference type="NCBI Taxonomy" id="1517758"/>
    <lineage>
        <taxon>Bacteria</taxon>
        <taxon>Pseudomonadati</taxon>
        <taxon>Bacteroidota</taxon>
        <taxon>Saprospiria</taxon>
        <taxon>Saprospirales</taxon>
        <taxon>Lewinellaceae</taxon>
        <taxon>Neolewinella</taxon>
    </lineage>
</organism>
<reference evidence="6" key="1">
    <citation type="submission" date="2020-08" db="EMBL/GenBank/DDBJ databases">
        <title>Lewinella bacteria from marine environments.</title>
        <authorList>
            <person name="Zhong Y."/>
        </authorList>
    </citation>
    <scope>NUCLEOTIDE SEQUENCE</scope>
    <source>
        <strain evidence="6">KCTC 42187</strain>
    </source>
</reference>
<dbReference type="Proteomes" id="UP000650081">
    <property type="component" value="Unassembled WGS sequence"/>
</dbReference>
<proteinExistence type="inferred from homology"/>
<dbReference type="InterPro" id="IPR036291">
    <property type="entry name" value="NAD(P)-bd_dom_sf"/>
</dbReference>
<feature type="domain" description="Ketoreductase" evidence="5">
    <location>
        <begin position="554"/>
        <end position="735"/>
    </location>
</feature>
<evidence type="ECO:0000259" key="5">
    <source>
        <dbReference type="SMART" id="SM00822"/>
    </source>
</evidence>
<feature type="region of interest" description="Disordered" evidence="4">
    <location>
        <begin position="216"/>
        <end position="264"/>
    </location>
</feature>
<dbReference type="SMART" id="SM00822">
    <property type="entry name" value="PKS_KR"/>
    <property type="match status" value="1"/>
</dbReference>
<accession>A0A923PLE2</accession>
<feature type="coiled-coil region" evidence="3">
    <location>
        <begin position="507"/>
        <end position="534"/>
    </location>
</feature>
<dbReference type="Gene3D" id="3.40.50.720">
    <property type="entry name" value="NAD(P)-binding Rossmann-like Domain"/>
    <property type="match status" value="1"/>
</dbReference>
<dbReference type="InterPro" id="IPR020904">
    <property type="entry name" value="Sc_DH/Rdtase_CS"/>
</dbReference>
<dbReference type="InterPro" id="IPR002347">
    <property type="entry name" value="SDR_fam"/>
</dbReference>
<dbReference type="SUPFAM" id="SSF51735">
    <property type="entry name" value="NAD(P)-binding Rossmann-fold domains"/>
    <property type="match status" value="1"/>
</dbReference>
<name>A0A923PLE2_9BACT</name>
<comment type="similarity">
    <text evidence="1">Belongs to the short-chain dehydrogenases/reductases (SDR) family.</text>
</comment>
<keyword evidence="7" id="KW-1185">Reference proteome</keyword>
<dbReference type="EMBL" id="JACSIT010000151">
    <property type="protein sequence ID" value="MBC6996227.1"/>
    <property type="molecule type" value="Genomic_DNA"/>
</dbReference>
<dbReference type="InterPro" id="IPR011990">
    <property type="entry name" value="TPR-like_helical_dom_sf"/>
</dbReference>
<keyword evidence="2" id="KW-0560">Oxidoreductase</keyword>
<dbReference type="Pfam" id="PF13432">
    <property type="entry name" value="TPR_16"/>
    <property type="match status" value="1"/>
</dbReference>
<evidence type="ECO:0000256" key="2">
    <source>
        <dbReference type="ARBA" id="ARBA00023002"/>
    </source>
</evidence>
<comment type="caution">
    <text evidence="6">The sequence shown here is derived from an EMBL/GenBank/DDBJ whole genome shotgun (WGS) entry which is preliminary data.</text>
</comment>
<dbReference type="PRINTS" id="PR00081">
    <property type="entry name" value="GDHRDH"/>
</dbReference>
<dbReference type="Pfam" id="PF00106">
    <property type="entry name" value="adh_short"/>
    <property type="match status" value="1"/>
</dbReference>
<dbReference type="InterPro" id="IPR057326">
    <property type="entry name" value="KR_dom"/>
</dbReference>
<dbReference type="PROSITE" id="PS00061">
    <property type="entry name" value="ADH_SHORT"/>
    <property type="match status" value="1"/>
</dbReference>
<dbReference type="PRINTS" id="PR00080">
    <property type="entry name" value="SDRFAMILY"/>
</dbReference>
<dbReference type="Gene3D" id="1.25.40.10">
    <property type="entry name" value="Tetratricopeptide repeat domain"/>
    <property type="match status" value="1"/>
</dbReference>
<protein>
    <submittedName>
        <fullName evidence="6">SDR family NAD(P)-dependent oxidoreductase</fullName>
    </submittedName>
</protein>